<name>A0ABQ7CL93_BRACR</name>
<evidence type="ECO:0000313" key="3">
    <source>
        <dbReference type="Proteomes" id="UP000266723"/>
    </source>
</evidence>
<feature type="coiled-coil region" evidence="1">
    <location>
        <begin position="2"/>
        <end position="36"/>
    </location>
</feature>
<dbReference type="PANTHER" id="PTHR34562">
    <property type="entry name" value="WPP DOMAIN-INTERACTING PROTEIN 2"/>
    <property type="match status" value="1"/>
</dbReference>
<dbReference type="EMBL" id="QGKV02000832">
    <property type="protein sequence ID" value="KAF3552267.1"/>
    <property type="molecule type" value="Genomic_DNA"/>
</dbReference>
<evidence type="ECO:0000313" key="2">
    <source>
        <dbReference type="EMBL" id="KAF3552267.1"/>
    </source>
</evidence>
<comment type="caution">
    <text evidence="2">The sequence shown here is derived from an EMBL/GenBank/DDBJ whole genome shotgun (WGS) entry which is preliminary data.</text>
</comment>
<proteinExistence type="predicted"/>
<keyword evidence="1" id="KW-0175">Coiled coil</keyword>
<dbReference type="Proteomes" id="UP000266723">
    <property type="component" value="Unassembled WGS sequence"/>
</dbReference>
<feature type="coiled-coil region" evidence="1">
    <location>
        <begin position="112"/>
        <end position="146"/>
    </location>
</feature>
<evidence type="ECO:0000256" key="1">
    <source>
        <dbReference type="SAM" id="Coils"/>
    </source>
</evidence>
<protein>
    <submittedName>
        <fullName evidence="2">Uncharacterized protein</fullName>
    </submittedName>
</protein>
<reference evidence="2 3" key="1">
    <citation type="journal article" date="2020" name="BMC Genomics">
        <title>Intraspecific diversification of the crop wild relative Brassica cretica Lam. using demographic model selection.</title>
        <authorList>
            <person name="Kioukis A."/>
            <person name="Michalopoulou V.A."/>
            <person name="Briers L."/>
            <person name="Pirintsos S."/>
            <person name="Studholme D.J."/>
            <person name="Pavlidis P."/>
            <person name="Sarris P.F."/>
        </authorList>
    </citation>
    <scope>NUCLEOTIDE SEQUENCE [LARGE SCALE GENOMIC DNA]</scope>
    <source>
        <strain evidence="3">cv. PFS-1207/04</strain>
    </source>
</reference>
<dbReference type="InterPro" id="IPR044696">
    <property type="entry name" value="WIP1/2/3"/>
</dbReference>
<organism evidence="2 3">
    <name type="scientific">Brassica cretica</name>
    <name type="common">Mustard</name>
    <dbReference type="NCBI Taxonomy" id="69181"/>
    <lineage>
        <taxon>Eukaryota</taxon>
        <taxon>Viridiplantae</taxon>
        <taxon>Streptophyta</taxon>
        <taxon>Embryophyta</taxon>
        <taxon>Tracheophyta</taxon>
        <taxon>Spermatophyta</taxon>
        <taxon>Magnoliopsida</taxon>
        <taxon>eudicotyledons</taxon>
        <taxon>Gunneridae</taxon>
        <taxon>Pentapetalae</taxon>
        <taxon>rosids</taxon>
        <taxon>malvids</taxon>
        <taxon>Brassicales</taxon>
        <taxon>Brassicaceae</taxon>
        <taxon>Brassiceae</taxon>
        <taxon>Brassica</taxon>
    </lineage>
</organism>
<sequence length="242" mass="27992">MVLILKQKVKHLQHKLEEARADLNAKEARIQELEYSKIESEFEGIFQGKIEAEIKHLVPTKRCLSTIESIVYAMKEMGEDTESLDNMLDFLNPWLEIKEDSSEGSAGSVNMVLILKQKVKHLQHKLEEARADLNAKEARIQELEYSKIESEFEGIFQGKIEAEIKHLVPTERCLSTIESIVYAMKEMGEDTESLDNMLDFLNPWLEIKEDVKMRTLEFFFQEPLVKKLALTKSLNSHLLLRA</sequence>
<gene>
    <name evidence="2" type="ORF">DY000_02005956</name>
</gene>
<dbReference type="PANTHER" id="PTHR34562:SF9">
    <property type="entry name" value="WPP DOMAIN-INTERACTING PROTEIN 3"/>
    <property type="match status" value="1"/>
</dbReference>
<keyword evidence="3" id="KW-1185">Reference proteome</keyword>
<accession>A0ABQ7CL93</accession>